<dbReference type="InterPro" id="IPR029787">
    <property type="entry name" value="Nucleotide_cyclase"/>
</dbReference>
<dbReference type="AlphaFoldDB" id="A0AAV4LFX4"/>
<keyword evidence="1" id="KW-0129">CBS domain</keyword>
<name>A0AAV4LFX4_9BACL</name>
<dbReference type="SMART" id="SM00267">
    <property type="entry name" value="GGDEF"/>
    <property type="match status" value="1"/>
</dbReference>
<dbReference type="PROSITE" id="PS50887">
    <property type="entry name" value="GGDEF"/>
    <property type="match status" value="1"/>
</dbReference>
<dbReference type="InterPro" id="IPR050469">
    <property type="entry name" value="Diguanylate_Cyclase"/>
</dbReference>
<dbReference type="EMBL" id="BOQE01000001">
    <property type="protein sequence ID" value="GIM46712.1"/>
    <property type="molecule type" value="Genomic_DNA"/>
</dbReference>
<keyword evidence="5" id="KW-1185">Reference proteome</keyword>
<dbReference type="PROSITE" id="PS51371">
    <property type="entry name" value="CBS"/>
    <property type="match status" value="1"/>
</dbReference>
<comment type="caution">
    <text evidence="4">The sequence shown here is derived from an EMBL/GenBank/DDBJ whole genome shotgun (WGS) entry which is preliminary data.</text>
</comment>
<evidence type="ECO:0000259" key="3">
    <source>
        <dbReference type="PROSITE" id="PS51371"/>
    </source>
</evidence>
<dbReference type="SUPFAM" id="SSF55073">
    <property type="entry name" value="Nucleotide cyclase"/>
    <property type="match status" value="1"/>
</dbReference>
<evidence type="ECO:0000256" key="1">
    <source>
        <dbReference type="PROSITE-ProRule" id="PRU00703"/>
    </source>
</evidence>
<gene>
    <name evidence="4" type="ORF">DNHGIG_22610</name>
</gene>
<dbReference type="InterPro" id="IPR000644">
    <property type="entry name" value="CBS_dom"/>
</dbReference>
<reference evidence="4" key="1">
    <citation type="journal article" date="2023" name="Int. J. Syst. Evol. Microbiol.">
        <title>Collibacillus ludicampi gen. nov., sp. nov., a new soil bacterium of the family Alicyclobacillaceae.</title>
        <authorList>
            <person name="Jojima T."/>
            <person name="Ioku Y."/>
            <person name="Fukuta Y."/>
            <person name="Shirasaka N."/>
            <person name="Matsumura Y."/>
            <person name="Mori M."/>
        </authorList>
    </citation>
    <scope>NUCLEOTIDE SEQUENCE</scope>
    <source>
        <strain evidence="4">TP075</strain>
    </source>
</reference>
<evidence type="ECO:0000313" key="4">
    <source>
        <dbReference type="EMBL" id="GIM46712.1"/>
    </source>
</evidence>
<protein>
    <recommendedName>
        <fullName evidence="6">GGDEF domain-containing protein</fullName>
    </recommendedName>
</protein>
<proteinExistence type="predicted"/>
<dbReference type="PANTHER" id="PTHR45138:SF25">
    <property type="entry name" value="GGDEF DOMAIN PROTEIN"/>
    <property type="match status" value="1"/>
</dbReference>
<dbReference type="Gene3D" id="3.10.580.10">
    <property type="entry name" value="CBS-domain"/>
    <property type="match status" value="1"/>
</dbReference>
<dbReference type="Pfam" id="PF00571">
    <property type="entry name" value="CBS"/>
    <property type="match status" value="2"/>
</dbReference>
<dbReference type="InterPro" id="IPR000160">
    <property type="entry name" value="GGDEF_dom"/>
</dbReference>
<evidence type="ECO:0000313" key="5">
    <source>
        <dbReference type="Proteomes" id="UP001057291"/>
    </source>
</evidence>
<feature type="domain" description="CBS" evidence="3">
    <location>
        <begin position="30"/>
        <end position="89"/>
    </location>
</feature>
<evidence type="ECO:0008006" key="6">
    <source>
        <dbReference type="Google" id="ProtNLM"/>
    </source>
</evidence>
<dbReference type="SUPFAM" id="SSF54631">
    <property type="entry name" value="CBS-domain pair"/>
    <property type="match status" value="1"/>
</dbReference>
<dbReference type="PANTHER" id="PTHR45138">
    <property type="entry name" value="REGULATORY COMPONENTS OF SENSORY TRANSDUCTION SYSTEM"/>
    <property type="match status" value="1"/>
</dbReference>
<organism evidence="4 5">
    <name type="scientific">Collibacillus ludicampi</name>
    <dbReference type="NCBI Taxonomy" id="2771369"/>
    <lineage>
        <taxon>Bacteria</taxon>
        <taxon>Bacillati</taxon>
        <taxon>Bacillota</taxon>
        <taxon>Bacilli</taxon>
        <taxon>Bacillales</taxon>
        <taxon>Alicyclobacillaceae</taxon>
        <taxon>Collibacillus</taxon>
    </lineage>
</organism>
<dbReference type="Gene3D" id="3.30.70.270">
    <property type="match status" value="1"/>
</dbReference>
<dbReference type="GO" id="GO:0052621">
    <property type="term" value="F:diguanylate cyclase activity"/>
    <property type="evidence" value="ECO:0007669"/>
    <property type="project" value="TreeGrafter"/>
</dbReference>
<dbReference type="GO" id="GO:1902201">
    <property type="term" value="P:negative regulation of bacterial-type flagellum-dependent cell motility"/>
    <property type="evidence" value="ECO:0007669"/>
    <property type="project" value="TreeGrafter"/>
</dbReference>
<sequence length="347" mass="39832">MRWRKVSIKGNQRGRVYEGDPYITRLCDLHLQPGYTVHADERVENLMQMIKSQKSTHHTFVVMERSRPVGIIRSSDMFRILGTRYGVALNYKKRLREVMDPDFLVVDGSTPVEDASRKALARSYKSIYDDIVVTNEGNYAGVLPVYVLFTFMTEWKVREAAQSNPLTGLPGNERIREVLDRKIKSLKPFTMIYTDIDHFKSYNDVYGFKNGDDVLKWISGLLQEPSVPDLFVGHIGGDDFITCLLPDEPISYCQHVISRFEHGKSTFYTEEDAARGVLVSLDRDHQLKKFPLISLSMAIVDIHPSERMNVDEVSVMAAGIKKRAKQIQGSIYYRECLNDCFSEKKTR</sequence>
<dbReference type="GO" id="GO:0043709">
    <property type="term" value="P:cell adhesion involved in single-species biofilm formation"/>
    <property type="evidence" value="ECO:0007669"/>
    <property type="project" value="TreeGrafter"/>
</dbReference>
<dbReference type="InterPro" id="IPR043128">
    <property type="entry name" value="Rev_trsase/Diguanyl_cyclase"/>
</dbReference>
<dbReference type="NCBIfam" id="TIGR00254">
    <property type="entry name" value="GGDEF"/>
    <property type="match status" value="1"/>
</dbReference>
<dbReference type="Proteomes" id="UP001057291">
    <property type="component" value="Unassembled WGS sequence"/>
</dbReference>
<dbReference type="GO" id="GO:0005886">
    <property type="term" value="C:plasma membrane"/>
    <property type="evidence" value="ECO:0007669"/>
    <property type="project" value="TreeGrafter"/>
</dbReference>
<accession>A0AAV4LFX4</accession>
<dbReference type="CDD" id="cd01949">
    <property type="entry name" value="GGDEF"/>
    <property type="match status" value="1"/>
</dbReference>
<dbReference type="InterPro" id="IPR046342">
    <property type="entry name" value="CBS_dom_sf"/>
</dbReference>
<feature type="domain" description="GGDEF" evidence="2">
    <location>
        <begin position="187"/>
        <end position="338"/>
    </location>
</feature>
<dbReference type="Pfam" id="PF00990">
    <property type="entry name" value="GGDEF"/>
    <property type="match status" value="1"/>
</dbReference>
<evidence type="ECO:0000259" key="2">
    <source>
        <dbReference type="PROSITE" id="PS50887"/>
    </source>
</evidence>